<dbReference type="PROSITE" id="PS50156">
    <property type="entry name" value="SSD"/>
    <property type="match status" value="1"/>
</dbReference>
<evidence type="ECO:0000256" key="7">
    <source>
        <dbReference type="SAM" id="Phobius"/>
    </source>
</evidence>
<comment type="similarity">
    <text evidence="2">Belongs to the resistance-nodulation-cell division (RND) (TC 2.A.6) family. MmpL subfamily.</text>
</comment>
<evidence type="ECO:0000256" key="6">
    <source>
        <dbReference type="ARBA" id="ARBA00023136"/>
    </source>
</evidence>
<feature type="non-terminal residue" evidence="9">
    <location>
        <position position="298"/>
    </location>
</feature>
<comment type="subcellular location">
    <subcellularLocation>
        <location evidence="1">Cell membrane</location>
        <topology evidence="1">Multi-pass membrane protein</topology>
    </subcellularLocation>
</comment>
<keyword evidence="5 7" id="KW-1133">Transmembrane helix</keyword>
<dbReference type="InterPro" id="IPR004869">
    <property type="entry name" value="MMPL_dom"/>
</dbReference>
<keyword evidence="3" id="KW-1003">Cell membrane</keyword>
<evidence type="ECO:0000256" key="4">
    <source>
        <dbReference type="ARBA" id="ARBA00022692"/>
    </source>
</evidence>
<evidence type="ECO:0000256" key="5">
    <source>
        <dbReference type="ARBA" id="ARBA00022989"/>
    </source>
</evidence>
<dbReference type="PANTHER" id="PTHR33406">
    <property type="entry name" value="MEMBRANE PROTEIN MJ1562-RELATED"/>
    <property type="match status" value="1"/>
</dbReference>
<evidence type="ECO:0000256" key="2">
    <source>
        <dbReference type="ARBA" id="ARBA00010157"/>
    </source>
</evidence>
<dbReference type="Pfam" id="PF03176">
    <property type="entry name" value="MMPL"/>
    <property type="match status" value="1"/>
</dbReference>
<gene>
    <name evidence="9" type="ORF">METZ01_LOCUS379655</name>
</gene>
<organism evidence="9">
    <name type="scientific">marine metagenome</name>
    <dbReference type="NCBI Taxonomy" id="408172"/>
    <lineage>
        <taxon>unclassified sequences</taxon>
        <taxon>metagenomes</taxon>
        <taxon>ecological metagenomes</taxon>
    </lineage>
</organism>
<keyword evidence="6 7" id="KW-0472">Membrane</keyword>
<accession>A0A382TZ77</accession>
<evidence type="ECO:0000256" key="3">
    <source>
        <dbReference type="ARBA" id="ARBA00022475"/>
    </source>
</evidence>
<evidence type="ECO:0000259" key="8">
    <source>
        <dbReference type="PROSITE" id="PS50156"/>
    </source>
</evidence>
<evidence type="ECO:0000313" key="9">
    <source>
        <dbReference type="EMBL" id="SVD26801.1"/>
    </source>
</evidence>
<feature type="transmembrane region" description="Helical" evidence="7">
    <location>
        <begin position="180"/>
        <end position="200"/>
    </location>
</feature>
<dbReference type="AlphaFoldDB" id="A0A382TZ77"/>
<feature type="non-terminal residue" evidence="9">
    <location>
        <position position="1"/>
    </location>
</feature>
<dbReference type="PANTHER" id="PTHR33406:SF6">
    <property type="entry name" value="MEMBRANE PROTEIN YDGH-RELATED"/>
    <property type="match status" value="1"/>
</dbReference>
<dbReference type="InterPro" id="IPR000731">
    <property type="entry name" value="SSD"/>
</dbReference>
<sequence>DEFKYSDFLFVAFGRDGENVLTKENLDIVWDLTEAFEMVPQVDEVLSLSTMNRMDSEDGFLEVDDLMPQRDLSELEIESLTEYLKGNSNLSAQMLGKNGDYINIIIRPKSSEDFPSLVSAVKKITAPYEDLHEFHFGGQPYIAGKVPGMIQTETQKLMLAGLLIMSIILLVNLRSVPSVGMILLVIVMSMLSMMGFLGWIYHFTGSARFVFTFVNSSMPIVLLTIANSDGVHIMSRFFREARKHKDVKEAITRTMNQLLLPIFLTSITTSAAFLTMLTSPITAMAGYGLSIGFGILWA</sequence>
<reference evidence="9" key="1">
    <citation type="submission" date="2018-05" db="EMBL/GenBank/DDBJ databases">
        <authorList>
            <person name="Lanie J.A."/>
            <person name="Ng W.-L."/>
            <person name="Kazmierczak K.M."/>
            <person name="Andrzejewski T.M."/>
            <person name="Davidsen T.M."/>
            <person name="Wayne K.J."/>
            <person name="Tettelin H."/>
            <person name="Glass J.I."/>
            <person name="Rusch D."/>
            <person name="Podicherti R."/>
            <person name="Tsui H.-C.T."/>
            <person name="Winkler M.E."/>
        </authorList>
    </citation>
    <scope>NUCLEOTIDE SEQUENCE</scope>
</reference>
<name>A0A382TZ77_9ZZZZ</name>
<dbReference type="GO" id="GO:0005886">
    <property type="term" value="C:plasma membrane"/>
    <property type="evidence" value="ECO:0007669"/>
    <property type="project" value="UniProtKB-SubCell"/>
</dbReference>
<feature type="transmembrane region" description="Helical" evidence="7">
    <location>
        <begin position="258"/>
        <end position="275"/>
    </location>
</feature>
<dbReference type="Gene3D" id="1.20.1640.10">
    <property type="entry name" value="Multidrug efflux transporter AcrB transmembrane domain"/>
    <property type="match status" value="1"/>
</dbReference>
<dbReference type="InterPro" id="IPR050545">
    <property type="entry name" value="Mycobact_MmpL"/>
</dbReference>
<feature type="transmembrane region" description="Helical" evidence="7">
    <location>
        <begin position="157"/>
        <end position="173"/>
    </location>
</feature>
<feature type="domain" description="SSD" evidence="8">
    <location>
        <begin position="183"/>
        <end position="298"/>
    </location>
</feature>
<evidence type="ECO:0000256" key="1">
    <source>
        <dbReference type="ARBA" id="ARBA00004651"/>
    </source>
</evidence>
<dbReference type="EMBL" id="UINC01139946">
    <property type="protein sequence ID" value="SVD26801.1"/>
    <property type="molecule type" value="Genomic_DNA"/>
</dbReference>
<dbReference type="SUPFAM" id="SSF82866">
    <property type="entry name" value="Multidrug efflux transporter AcrB transmembrane domain"/>
    <property type="match status" value="1"/>
</dbReference>
<proteinExistence type="inferred from homology"/>
<feature type="transmembrane region" description="Helical" evidence="7">
    <location>
        <begin position="220"/>
        <end position="238"/>
    </location>
</feature>
<keyword evidence="4 7" id="KW-0812">Transmembrane</keyword>
<protein>
    <recommendedName>
        <fullName evidence="8">SSD domain-containing protein</fullName>
    </recommendedName>
</protein>